<dbReference type="Gene3D" id="1.25.40.10">
    <property type="entry name" value="Tetratricopeptide repeat domain"/>
    <property type="match status" value="1"/>
</dbReference>
<protein>
    <recommendedName>
        <fullName evidence="3">Tetratricopeptide repeat protein</fullName>
    </recommendedName>
</protein>
<dbReference type="SUPFAM" id="SSF48452">
    <property type="entry name" value="TPR-like"/>
    <property type="match status" value="1"/>
</dbReference>
<organism evidence="1 2">
    <name type="scientific">Prevotella herbatica</name>
    <dbReference type="NCBI Taxonomy" id="2801997"/>
    <lineage>
        <taxon>Bacteria</taxon>
        <taxon>Pseudomonadati</taxon>
        <taxon>Bacteroidota</taxon>
        <taxon>Bacteroidia</taxon>
        <taxon>Bacteroidales</taxon>
        <taxon>Prevotellaceae</taxon>
        <taxon>Prevotella</taxon>
    </lineage>
</organism>
<evidence type="ECO:0000313" key="2">
    <source>
        <dbReference type="Proteomes" id="UP001319045"/>
    </source>
</evidence>
<reference evidence="1 2" key="1">
    <citation type="journal article" date="2022" name="Int. J. Syst. Evol. Microbiol.">
        <title>Prevotella herbatica sp. nov., a plant polysaccharide-decomposing anaerobic bacterium isolated from a methanogenic reactor.</title>
        <authorList>
            <person name="Uek A."/>
            <person name="Tonouchi A."/>
            <person name="Kaku N."/>
            <person name="Ueki K."/>
        </authorList>
    </citation>
    <scope>NUCLEOTIDE SEQUENCE [LARGE SCALE GENOMIC DNA]</scope>
    <source>
        <strain evidence="1 2">WR041</strain>
    </source>
</reference>
<name>A0ABN6EEF1_9BACT</name>
<evidence type="ECO:0000313" key="1">
    <source>
        <dbReference type="EMBL" id="BCS84315.1"/>
    </source>
</evidence>
<dbReference type="Proteomes" id="UP001319045">
    <property type="component" value="Chromosome"/>
</dbReference>
<dbReference type="InterPro" id="IPR011990">
    <property type="entry name" value="TPR-like_helical_dom_sf"/>
</dbReference>
<sequence length="767" mass="88355">MNNFIAQLETVFSAIIVKRDLSSALKNLKEFFQFMNITQYDARVEEIESGYSLMKDYMSRGYKDEMRESLYVDMLRKLYTVAFDSSNDILISNGSYNHSSSERSGMINLNEEDISGTFERYVQDLAMASLQPDNVQHDIEEKITHEHQMYLSALFDAIIVSPYWNEGICEKMTATLLNPLLDVSDVLNILSGITLSSTHLFDYWRFKTLHNVFLASVDENVKQRAFVGWAFMLNTFGITLFKEAKELFIHALNATTDLRHQLYELQLQVIYCSDAEQDNENIQKNIMPDLLRNGNFKITRSGIVETEEDSVDDIIHSDEADKKMEQMEQSFNKMLDMQKQGSDIYFGGFSQMKRFPFFSVISNWFAPFDIDSPNLYDVKEKLGNIKLLDSLYKSNSFCDSDKYSFAFAIVSIIDQIPENMREMMNTADFFGMSVDDSNTQSPIYIRRRYLQDLYRFFKLNHHRSDFDSPFIDSIVTDDKIMLLSDFVKYEEFSNEILSLSKFALKQHRWNLLDVLLSHFKLTEDLVKQKLDCDSLKLHYYLMGALFMHRQMYDDACKAYKSLLILEASEKLGIDRSQLSFDSVTEFIDIPVDCVDLESCKESVLKSYALSALRSGDNSLAAKCYKILSGKNSLFKYKLYNAIALIGSEDTDSALSILFPLDIERDDANVKRTIAWALLVKKDYGKAETYYDKLLLSESITSDDYLNAGYCKWILNKNSEAVISFKNWLSTKKSVDSISDAFNSDNNILKAAGISDIDIKLMIDIVNE</sequence>
<keyword evidence="2" id="KW-1185">Reference proteome</keyword>
<dbReference type="EMBL" id="AP024484">
    <property type="protein sequence ID" value="BCS84315.1"/>
    <property type="molecule type" value="Genomic_DNA"/>
</dbReference>
<gene>
    <name evidence="1" type="ORF">prwr041_02080</name>
</gene>
<proteinExistence type="predicted"/>
<dbReference type="RefSeq" id="WP_207154498.1">
    <property type="nucleotide sequence ID" value="NZ_AP024484.1"/>
</dbReference>
<evidence type="ECO:0008006" key="3">
    <source>
        <dbReference type="Google" id="ProtNLM"/>
    </source>
</evidence>
<accession>A0ABN6EEF1</accession>